<feature type="region of interest" description="Disordered" evidence="2">
    <location>
        <begin position="359"/>
        <end position="445"/>
    </location>
</feature>
<keyword evidence="5" id="KW-1185">Reference proteome</keyword>
<dbReference type="InterPro" id="IPR003018">
    <property type="entry name" value="GAF"/>
</dbReference>
<feature type="domain" description="GAF" evidence="3">
    <location>
        <begin position="136"/>
        <end position="209"/>
    </location>
</feature>
<feature type="compositionally biased region" description="Polar residues" evidence="2">
    <location>
        <begin position="397"/>
        <end position="443"/>
    </location>
</feature>
<comment type="caution">
    <text evidence="4">The sequence shown here is derived from an EMBL/GenBank/DDBJ whole genome shotgun (WGS) entry which is preliminary data.</text>
</comment>
<sequence>MHVLTVLDWVRSLWHSLAVDFAPAPNLLRLADLLEVYEEAIASPQAALQLFAQQLVSHSTAGIQFASVALLSSSEGDSFGIAALHGRGSEHFPAVLQSNKTAWLNGKRGYQQRRFTLSPKQVFLTADSNWAVTDVHSADMEAPCFYECLSSARGLPHEAQWLSREGMRSMLTLPCTHEGSVWGVLTVASPQSHFGKTQVALLQQLCHQITPLVVKARDVLDSVLCNGQFSRCQSTNELATCMLDEIVQLDKILVKRINQCAAESALEDEKAAAMKAPPSTPESCSLSQNALPTPPLMAPPLARHTPNADGPLQSCPPMSRADLDEKDGGNSTSMGAHVHADISALLGEAMDAGTLSALTDTTTNSSAGTPRTSGQYSHPGTNVPPYHPKRRGGGSGNCPTSCTSIPGSNTNCPPSRTSIPGSSGNGLPSRTSVPGSSSNSPRTSCLGRATAAHDCSLAPAAVAQQCSSQPQQQQQGIHSSRQLPEKPASAPALMLRGGRRSGTGRHSQQGVPDVNAMGYNTTGHNSGNGYNMGRRGTVQPGAMIQTQEAGWGEVQDDFGVQGGQCPSRLGCRVSTSQQGDFSTCGGSEMGYESGSGEEGGGRVEVWEQVGHSYHHRAQWGEGGEDYEVQGPSQYQHHQQHPHKQQEGGHRHGGSMPCLRHDRSNRRGELDEVDMGLPGGSEEEEEGEGGEGGRRGGGSGFGTYTLSRASSVSATLSDRSPSSGGDDPKLWGLDVFMNDSSMLDDFSRRLQGSAAYVAAVAQAQDDQSAMVMAASDRASTNR</sequence>
<evidence type="ECO:0000313" key="4">
    <source>
        <dbReference type="EMBL" id="KAF5829581.1"/>
    </source>
</evidence>
<organism evidence="4 5">
    <name type="scientific">Dunaliella salina</name>
    <name type="common">Green alga</name>
    <name type="synonym">Protococcus salinus</name>
    <dbReference type="NCBI Taxonomy" id="3046"/>
    <lineage>
        <taxon>Eukaryota</taxon>
        <taxon>Viridiplantae</taxon>
        <taxon>Chlorophyta</taxon>
        <taxon>core chlorophytes</taxon>
        <taxon>Chlorophyceae</taxon>
        <taxon>CS clade</taxon>
        <taxon>Chlamydomonadales</taxon>
        <taxon>Dunaliellaceae</taxon>
        <taxon>Dunaliella</taxon>
    </lineage>
</organism>
<feature type="compositionally biased region" description="Basic and acidic residues" evidence="2">
    <location>
        <begin position="658"/>
        <end position="669"/>
    </location>
</feature>
<evidence type="ECO:0000313" key="5">
    <source>
        <dbReference type="Proteomes" id="UP000815325"/>
    </source>
</evidence>
<feature type="compositionally biased region" description="Polar residues" evidence="2">
    <location>
        <begin position="359"/>
        <end position="380"/>
    </location>
</feature>
<evidence type="ECO:0000256" key="2">
    <source>
        <dbReference type="SAM" id="MobiDB-lite"/>
    </source>
</evidence>
<dbReference type="SUPFAM" id="SSF55781">
    <property type="entry name" value="GAF domain-like"/>
    <property type="match status" value="1"/>
</dbReference>
<feature type="compositionally biased region" description="Low complexity" evidence="2">
    <location>
        <begin position="466"/>
        <end position="482"/>
    </location>
</feature>
<dbReference type="Pfam" id="PF01590">
    <property type="entry name" value="GAF"/>
    <property type="match status" value="1"/>
</dbReference>
<dbReference type="InterPro" id="IPR029016">
    <property type="entry name" value="GAF-like_dom_sf"/>
</dbReference>
<name>A0ABQ7G4Q4_DUNSA</name>
<keyword evidence="1" id="KW-0675">Receptor</keyword>
<gene>
    <name evidence="4" type="ORF">DUNSADRAFT_15880</name>
</gene>
<feature type="region of interest" description="Disordered" evidence="2">
    <location>
        <begin position="466"/>
        <end position="515"/>
    </location>
</feature>
<dbReference type="Gene3D" id="3.30.450.40">
    <property type="match status" value="1"/>
</dbReference>
<dbReference type="Proteomes" id="UP000815325">
    <property type="component" value="Unassembled WGS sequence"/>
</dbReference>
<feature type="region of interest" description="Disordered" evidence="2">
    <location>
        <begin position="271"/>
        <end position="335"/>
    </location>
</feature>
<proteinExistence type="predicted"/>
<protein>
    <recommendedName>
        <fullName evidence="3">GAF domain-containing protein</fullName>
    </recommendedName>
</protein>
<reference evidence="4" key="1">
    <citation type="submission" date="2017-08" db="EMBL/GenBank/DDBJ databases">
        <authorList>
            <person name="Polle J.E."/>
            <person name="Barry K."/>
            <person name="Cushman J."/>
            <person name="Schmutz J."/>
            <person name="Tran D."/>
            <person name="Hathwaick L.T."/>
            <person name="Yim W.C."/>
            <person name="Jenkins J."/>
            <person name="Mckie-Krisberg Z.M."/>
            <person name="Prochnik S."/>
            <person name="Lindquist E."/>
            <person name="Dockter R.B."/>
            <person name="Adam C."/>
            <person name="Molina H."/>
            <person name="Bunkerborg J."/>
            <person name="Jin E."/>
            <person name="Buchheim M."/>
            <person name="Magnuson J."/>
        </authorList>
    </citation>
    <scope>NUCLEOTIDE SEQUENCE</scope>
    <source>
        <strain evidence="4">CCAP 19/18</strain>
    </source>
</reference>
<feature type="compositionally biased region" description="Polar residues" evidence="2">
    <location>
        <begin position="701"/>
        <end position="715"/>
    </location>
</feature>
<dbReference type="EMBL" id="MU070141">
    <property type="protein sequence ID" value="KAF5829581.1"/>
    <property type="molecule type" value="Genomic_DNA"/>
</dbReference>
<feature type="region of interest" description="Disordered" evidence="2">
    <location>
        <begin position="622"/>
        <end position="729"/>
    </location>
</feature>
<evidence type="ECO:0000256" key="1">
    <source>
        <dbReference type="ARBA" id="ARBA00023170"/>
    </source>
</evidence>
<accession>A0ABQ7G4Q4</accession>
<evidence type="ECO:0000259" key="3">
    <source>
        <dbReference type="Pfam" id="PF01590"/>
    </source>
</evidence>